<evidence type="ECO:0000313" key="1">
    <source>
        <dbReference type="EMBL" id="EMP35488.1"/>
    </source>
</evidence>
<keyword evidence="2" id="KW-1185">Reference proteome</keyword>
<organism evidence="1 2">
    <name type="scientific">Chelonia mydas</name>
    <name type="common">Green sea-turtle</name>
    <name type="synonym">Chelonia agassizi</name>
    <dbReference type="NCBI Taxonomy" id="8469"/>
    <lineage>
        <taxon>Eukaryota</taxon>
        <taxon>Metazoa</taxon>
        <taxon>Chordata</taxon>
        <taxon>Craniata</taxon>
        <taxon>Vertebrata</taxon>
        <taxon>Euteleostomi</taxon>
        <taxon>Archelosauria</taxon>
        <taxon>Testudinata</taxon>
        <taxon>Testudines</taxon>
        <taxon>Cryptodira</taxon>
        <taxon>Durocryptodira</taxon>
        <taxon>Americhelydia</taxon>
        <taxon>Chelonioidea</taxon>
        <taxon>Cheloniidae</taxon>
        <taxon>Chelonia</taxon>
    </lineage>
</organism>
<gene>
    <name evidence="1" type="ORF">UY3_07452</name>
</gene>
<reference evidence="2" key="1">
    <citation type="journal article" date="2013" name="Nat. Genet.">
        <title>The draft genomes of soft-shell turtle and green sea turtle yield insights into the development and evolution of the turtle-specific body plan.</title>
        <authorList>
            <person name="Wang Z."/>
            <person name="Pascual-Anaya J."/>
            <person name="Zadissa A."/>
            <person name="Li W."/>
            <person name="Niimura Y."/>
            <person name="Huang Z."/>
            <person name="Li C."/>
            <person name="White S."/>
            <person name="Xiong Z."/>
            <person name="Fang D."/>
            <person name="Wang B."/>
            <person name="Ming Y."/>
            <person name="Chen Y."/>
            <person name="Zheng Y."/>
            <person name="Kuraku S."/>
            <person name="Pignatelli M."/>
            <person name="Herrero J."/>
            <person name="Beal K."/>
            <person name="Nozawa M."/>
            <person name="Li Q."/>
            <person name="Wang J."/>
            <person name="Zhang H."/>
            <person name="Yu L."/>
            <person name="Shigenobu S."/>
            <person name="Wang J."/>
            <person name="Liu J."/>
            <person name="Flicek P."/>
            <person name="Searle S."/>
            <person name="Wang J."/>
            <person name="Kuratani S."/>
            <person name="Yin Y."/>
            <person name="Aken B."/>
            <person name="Zhang G."/>
            <person name="Irie N."/>
        </authorList>
    </citation>
    <scope>NUCLEOTIDE SEQUENCE [LARGE SCALE GENOMIC DNA]</scope>
</reference>
<name>M7BTS1_CHEMY</name>
<evidence type="ECO:0000313" key="2">
    <source>
        <dbReference type="Proteomes" id="UP000031443"/>
    </source>
</evidence>
<protein>
    <submittedName>
        <fullName evidence="1">Uncharacterized protein</fullName>
    </submittedName>
</protein>
<dbReference type="Proteomes" id="UP000031443">
    <property type="component" value="Unassembled WGS sequence"/>
</dbReference>
<dbReference type="AlphaFoldDB" id="M7BTS1"/>
<proteinExistence type="predicted"/>
<sequence>MQENYEMVTSLPACMYGTDSCAAPICSWAVLQISGWCPSPEDKNALTPSESLDVTFPEGRNSKTFLLNPGFVLEMAHLDLGGENLLK</sequence>
<dbReference type="EMBL" id="KB528689">
    <property type="protein sequence ID" value="EMP35488.1"/>
    <property type="molecule type" value="Genomic_DNA"/>
</dbReference>
<accession>M7BTS1</accession>